<dbReference type="PROSITE" id="PS00211">
    <property type="entry name" value="ABC_TRANSPORTER_1"/>
    <property type="match status" value="1"/>
</dbReference>
<dbReference type="CDD" id="cd03293">
    <property type="entry name" value="ABC_NrtD_SsuB_transporters"/>
    <property type="match status" value="1"/>
</dbReference>
<dbReference type="GO" id="GO:0005886">
    <property type="term" value="C:plasma membrane"/>
    <property type="evidence" value="ECO:0007669"/>
    <property type="project" value="UniProtKB-SubCell"/>
</dbReference>
<dbReference type="InterPro" id="IPR003439">
    <property type="entry name" value="ABC_transporter-like_ATP-bd"/>
</dbReference>
<evidence type="ECO:0000256" key="3">
    <source>
        <dbReference type="ARBA" id="ARBA00022475"/>
    </source>
</evidence>
<dbReference type="Proteomes" id="UP000317977">
    <property type="component" value="Unassembled WGS sequence"/>
</dbReference>
<feature type="compositionally biased region" description="Polar residues" evidence="7">
    <location>
        <begin position="330"/>
        <end position="340"/>
    </location>
</feature>
<evidence type="ECO:0000256" key="2">
    <source>
        <dbReference type="ARBA" id="ARBA00022448"/>
    </source>
</evidence>
<keyword evidence="9" id="KW-0378">Hydrolase</keyword>
<reference evidence="9 10" key="1">
    <citation type="submission" date="2019-02" db="EMBL/GenBank/DDBJ databases">
        <title>Deep-cultivation of Planctomycetes and their phenomic and genomic characterization uncovers novel biology.</title>
        <authorList>
            <person name="Wiegand S."/>
            <person name="Jogler M."/>
            <person name="Boedeker C."/>
            <person name="Pinto D."/>
            <person name="Vollmers J."/>
            <person name="Rivas-Marin E."/>
            <person name="Kohn T."/>
            <person name="Peeters S.H."/>
            <person name="Heuer A."/>
            <person name="Rast P."/>
            <person name="Oberbeckmann S."/>
            <person name="Bunk B."/>
            <person name="Jeske O."/>
            <person name="Meyerdierks A."/>
            <person name="Storesund J.E."/>
            <person name="Kallscheuer N."/>
            <person name="Luecker S."/>
            <person name="Lage O.M."/>
            <person name="Pohl T."/>
            <person name="Merkel B.J."/>
            <person name="Hornburger P."/>
            <person name="Mueller R.-W."/>
            <person name="Bruemmer F."/>
            <person name="Labrenz M."/>
            <person name="Spormann A.M."/>
            <person name="Op Den Camp H."/>
            <person name="Overmann J."/>
            <person name="Amann R."/>
            <person name="Jetten M.S.M."/>
            <person name="Mascher T."/>
            <person name="Medema M.H."/>
            <person name="Devos D.P."/>
            <person name="Kaster A.-K."/>
            <person name="Ovreas L."/>
            <person name="Rohde M."/>
            <person name="Galperin M.Y."/>
            <person name="Jogler C."/>
        </authorList>
    </citation>
    <scope>NUCLEOTIDE SEQUENCE [LARGE SCALE GENOMIC DNA]</scope>
    <source>
        <strain evidence="9 10">Poly59</strain>
    </source>
</reference>
<dbReference type="GO" id="GO:0005524">
    <property type="term" value="F:ATP binding"/>
    <property type="evidence" value="ECO:0007669"/>
    <property type="project" value="UniProtKB-KW"/>
</dbReference>
<dbReference type="Gene3D" id="3.40.50.300">
    <property type="entry name" value="P-loop containing nucleotide triphosphate hydrolases"/>
    <property type="match status" value="1"/>
</dbReference>
<gene>
    <name evidence="9" type="primary">cmpC_2</name>
    <name evidence="9" type="ORF">Poly59_03720</name>
</gene>
<evidence type="ECO:0000259" key="8">
    <source>
        <dbReference type="PROSITE" id="PS50893"/>
    </source>
</evidence>
<name>A0A5C6F866_9BACT</name>
<feature type="region of interest" description="Disordered" evidence="7">
    <location>
        <begin position="305"/>
        <end position="340"/>
    </location>
</feature>
<sequence>MKRESERSPGTAFLIQIFACEFKMSVVVRPSPSIETRVAPQRPETILSLKNVGKGFGSGVTRTEVLTNINLNVREGEFLAVVGFSGSGKSTFMKLLAGLETPDTGQLLMNGLPIAGPSPDRGLVFQNYSLLPWLTVRGNIALSVDSVFRSWPKAERRDHVEKFIEMVGLGHAAHRRPHELSGGMRQRVSLARTLAMKPKILLLDEPLSALDALTRSVLQEEILKIWEEERQTCVMITNDVDEAILVADRIVPLNPGPNASLGPTFTVELDRPRRATELNHNTTFRGLRNAVTNYLVAVRQKNRDDEAAASTAPKIELPDLQPRSLALPRKSTTNRPIVTS</sequence>
<dbReference type="GO" id="GO:0015112">
    <property type="term" value="F:nitrate transmembrane transporter activity"/>
    <property type="evidence" value="ECO:0007669"/>
    <property type="project" value="InterPro"/>
</dbReference>
<dbReference type="EC" id="3.6.3.-" evidence="9"/>
<feature type="domain" description="ABC transporter" evidence="8">
    <location>
        <begin position="47"/>
        <end position="280"/>
    </location>
</feature>
<keyword evidence="10" id="KW-1185">Reference proteome</keyword>
<dbReference type="PANTHER" id="PTHR42788:SF13">
    <property type="entry name" value="ALIPHATIC SULFONATES IMPORT ATP-BINDING PROTEIN SSUB"/>
    <property type="match status" value="1"/>
</dbReference>
<dbReference type="InterPro" id="IPR027417">
    <property type="entry name" value="P-loop_NTPase"/>
</dbReference>
<evidence type="ECO:0000256" key="4">
    <source>
        <dbReference type="ARBA" id="ARBA00022741"/>
    </source>
</evidence>
<organism evidence="9 10">
    <name type="scientific">Rubripirellula reticaptiva</name>
    <dbReference type="NCBI Taxonomy" id="2528013"/>
    <lineage>
        <taxon>Bacteria</taxon>
        <taxon>Pseudomonadati</taxon>
        <taxon>Planctomycetota</taxon>
        <taxon>Planctomycetia</taxon>
        <taxon>Pirellulales</taxon>
        <taxon>Pirellulaceae</taxon>
        <taxon>Rubripirellula</taxon>
    </lineage>
</organism>
<comment type="subcellular location">
    <subcellularLocation>
        <location evidence="1">Cell membrane</location>
        <topology evidence="1">Peripheral membrane protein</topology>
    </subcellularLocation>
</comment>
<dbReference type="Pfam" id="PF00005">
    <property type="entry name" value="ABC_tran"/>
    <property type="match status" value="1"/>
</dbReference>
<keyword evidence="6" id="KW-0472">Membrane</keyword>
<dbReference type="InterPro" id="IPR005890">
    <property type="entry name" value="NO3_transporter_ATP-bd-like"/>
</dbReference>
<dbReference type="SMART" id="SM00382">
    <property type="entry name" value="AAA"/>
    <property type="match status" value="1"/>
</dbReference>
<keyword evidence="3" id="KW-1003">Cell membrane</keyword>
<evidence type="ECO:0000256" key="5">
    <source>
        <dbReference type="ARBA" id="ARBA00022840"/>
    </source>
</evidence>
<dbReference type="EMBL" id="SJPX01000001">
    <property type="protein sequence ID" value="TWU57465.1"/>
    <property type="molecule type" value="Genomic_DNA"/>
</dbReference>
<keyword evidence="2" id="KW-0813">Transport</keyword>
<evidence type="ECO:0000313" key="10">
    <source>
        <dbReference type="Proteomes" id="UP000317977"/>
    </source>
</evidence>
<evidence type="ECO:0000256" key="1">
    <source>
        <dbReference type="ARBA" id="ARBA00004202"/>
    </source>
</evidence>
<dbReference type="NCBIfam" id="TIGR01184">
    <property type="entry name" value="ntrCD"/>
    <property type="match status" value="1"/>
</dbReference>
<dbReference type="GO" id="GO:0016887">
    <property type="term" value="F:ATP hydrolysis activity"/>
    <property type="evidence" value="ECO:0007669"/>
    <property type="project" value="InterPro"/>
</dbReference>
<evidence type="ECO:0000256" key="7">
    <source>
        <dbReference type="SAM" id="MobiDB-lite"/>
    </source>
</evidence>
<dbReference type="PANTHER" id="PTHR42788">
    <property type="entry name" value="TAURINE IMPORT ATP-BINDING PROTEIN-RELATED"/>
    <property type="match status" value="1"/>
</dbReference>
<accession>A0A5C6F866</accession>
<dbReference type="PROSITE" id="PS50893">
    <property type="entry name" value="ABC_TRANSPORTER_2"/>
    <property type="match status" value="1"/>
</dbReference>
<protein>
    <submittedName>
        <fullName evidence="9">Bicarbonate transport ATP-binding protein CmpC</fullName>
        <ecNumber evidence="9">3.6.3.-</ecNumber>
    </submittedName>
</protein>
<keyword evidence="4" id="KW-0547">Nucleotide-binding</keyword>
<dbReference type="InterPro" id="IPR017871">
    <property type="entry name" value="ABC_transporter-like_CS"/>
</dbReference>
<evidence type="ECO:0000313" key="9">
    <source>
        <dbReference type="EMBL" id="TWU57465.1"/>
    </source>
</evidence>
<proteinExistence type="predicted"/>
<keyword evidence="5 9" id="KW-0067">ATP-binding</keyword>
<dbReference type="SUPFAM" id="SSF52540">
    <property type="entry name" value="P-loop containing nucleoside triphosphate hydrolases"/>
    <property type="match status" value="1"/>
</dbReference>
<dbReference type="InterPro" id="IPR050166">
    <property type="entry name" value="ABC_transporter_ATP-bind"/>
</dbReference>
<dbReference type="AlphaFoldDB" id="A0A5C6F866"/>
<comment type="caution">
    <text evidence="9">The sequence shown here is derived from an EMBL/GenBank/DDBJ whole genome shotgun (WGS) entry which is preliminary data.</text>
</comment>
<evidence type="ECO:0000256" key="6">
    <source>
        <dbReference type="ARBA" id="ARBA00023136"/>
    </source>
</evidence>
<dbReference type="InterPro" id="IPR003593">
    <property type="entry name" value="AAA+_ATPase"/>
</dbReference>